<name>A0A6J4ILT7_9CHLR</name>
<reference evidence="2" key="1">
    <citation type="submission" date="2020-02" db="EMBL/GenBank/DDBJ databases">
        <authorList>
            <person name="Meier V. D."/>
        </authorList>
    </citation>
    <scope>NUCLEOTIDE SEQUENCE</scope>
    <source>
        <strain evidence="2">AVDCRST_MAG93</strain>
    </source>
</reference>
<keyword evidence="1" id="KW-0472">Membrane</keyword>
<proteinExistence type="predicted"/>
<feature type="transmembrane region" description="Helical" evidence="1">
    <location>
        <begin position="41"/>
        <end position="61"/>
    </location>
</feature>
<dbReference type="EMBL" id="CADCTR010000636">
    <property type="protein sequence ID" value="CAA9253792.1"/>
    <property type="molecule type" value="Genomic_DNA"/>
</dbReference>
<sequence length="66" mass="7459">MMSLFFLIIALVPMTFIADGLIEGEVRAKGGSYRRADEPRWFWAMIGLYGVSLAYLIYLAVDVARL</sequence>
<keyword evidence="1" id="KW-1133">Transmembrane helix</keyword>
<gene>
    <name evidence="2" type="ORF">AVDCRST_MAG93-1870</name>
</gene>
<accession>A0A6J4ILT7</accession>
<organism evidence="2">
    <name type="scientific">uncultured Chloroflexia bacterium</name>
    <dbReference type="NCBI Taxonomy" id="1672391"/>
    <lineage>
        <taxon>Bacteria</taxon>
        <taxon>Bacillati</taxon>
        <taxon>Chloroflexota</taxon>
        <taxon>Chloroflexia</taxon>
        <taxon>environmental samples</taxon>
    </lineage>
</organism>
<evidence type="ECO:0000256" key="1">
    <source>
        <dbReference type="SAM" id="Phobius"/>
    </source>
</evidence>
<dbReference type="AlphaFoldDB" id="A0A6J4ILT7"/>
<keyword evidence="1" id="KW-0812">Transmembrane</keyword>
<protein>
    <submittedName>
        <fullName evidence="2">Uncharacterized protein</fullName>
    </submittedName>
</protein>
<evidence type="ECO:0000313" key="2">
    <source>
        <dbReference type="EMBL" id="CAA9253792.1"/>
    </source>
</evidence>